<proteinExistence type="predicted"/>
<accession>A0A0F7UTK3</accession>
<evidence type="ECO:0000256" key="1">
    <source>
        <dbReference type="SAM" id="MobiDB-lite"/>
    </source>
</evidence>
<feature type="region of interest" description="Disordered" evidence="1">
    <location>
        <begin position="88"/>
        <end position="177"/>
    </location>
</feature>
<feature type="compositionally biased region" description="Polar residues" evidence="1">
    <location>
        <begin position="138"/>
        <end position="155"/>
    </location>
</feature>
<feature type="compositionally biased region" description="Polar residues" evidence="1">
    <location>
        <begin position="165"/>
        <end position="177"/>
    </location>
</feature>
<gene>
    <name evidence="2" type="ORF">BN1205_015000</name>
</gene>
<reference evidence="2" key="1">
    <citation type="journal article" date="2015" name="PLoS ONE">
        <title>Comprehensive Evaluation of Toxoplasma gondii VEG and Neospora caninum LIV Genomes with Tachyzoite Stage Transcriptome and Proteome Defines Novel Transcript Features.</title>
        <authorList>
            <person name="Ramaprasad A."/>
            <person name="Mourier T."/>
            <person name="Naeem R."/>
            <person name="Malas T.B."/>
            <person name="Moussa E."/>
            <person name="Panigrahi A."/>
            <person name="Vermont S.J."/>
            <person name="Otto T.D."/>
            <person name="Wastling J."/>
            <person name="Pain A."/>
        </authorList>
    </citation>
    <scope>NUCLEOTIDE SEQUENCE</scope>
    <source>
        <strain evidence="2">VEG</strain>
    </source>
</reference>
<sequence>MHPLSLTPFRRLETSRPRQAPTCLLANEWDRIHVSGDGPSCLSQRTRGLSAPSCKHVIARSPSPGSMALCGGPVESQTNTLPTPLLQSRSVQEQPCRKKAQQQPFSAARLPRVSKEPTPLLTPFRNVRRRHTQHVDTPCQTDTRHQAPSTPSDRASTPHPPPPTSAQNTSSTCLHHR</sequence>
<organism evidence="2">
    <name type="scientific">Toxoplasma gondii (strain ATCC 50861 / VEG)</name>
    <dbReference type="NCBI Taxonomy" id="432359"/>
    <lineage>
        <taxon>Eukaryota</taxon>
        <taxon>Sar</taxon>
        <taxon>Alveolata</taxon>
        <taxon>Apicomplexa</taxon>
        <taxon>Conoidasida</taxon>
        <taxon>Coccidia</taxon>
        <taxon>Eucoccidiorida</taxon>
        <taxon>Eimeriorina</taxon>
        <taxon>Sarcocystidae</taxon>
        <taxon>Toxoplasma</taxon>
    </lineage>
</organism>
<protein>
    <submittedName>
        <fullName evidence="2">Uncharacterized protein</fullName>
    </submittedName>
</protein>
<name>A0A0F7UTK3_TOXGV</name>
<evidence type="ECO:0000313" key="2">
    <source>
        <dbReference type="EMBL" id="CEL71387.1"/>
    </source>
</evidence>
<dbReference type="AlphaFoldDB" id="A0A0F7UTK3"/>
<dbReference type="EMBL" id="LN714489">
    <property type="protein sequence ID" value="CEL71387.1"/>
    <property type="molecule type" value="Genomic_DNA"/>
</dbReference>